<dbReference type="EMBL" id="JBBNAG010000002">
    <property type="protein sequence ID" value="KAK9157243.1"/>
    <property type="molecule type" value="Genomic_DNA"/>
</dbReference>
<protein>
    <submittedName>
        <fullName evidence="2">Uncharacterized protein</fullName>
    </submittedName>
</protein>
<name>A0AAP0KR84_9MAGN</name>
<gene>
    <name evidence="2" type="ORF">Scep_003817</name>
</gene>
<keyword evidence="3" id="KW-1185">Reference proteome</keyword>
<accession>A0AAP0KR84</accession>
<dbReference type="Proteomes" id="UP001419268">
    <property type="component" value="Unassembled WGS sequence"/>
</dbReference>
<feature type="region of interest" description="Disordered" evidence="1">
    <location>
        <begin position="45"/>
        <end position="69"/>
    </location>
</feature>
<organism evidence="2 3">
    <name type="scientific">Stephania cephalantha</name>
    <dbReference type="NCBI Taxonomy" id="152367"/>
    <lineage>
        <taxon>Eukaryota</taxon>
        <taxon>Viridiplantae</taxon>
        <taxon>Streptophyta</taxon>
        <taxon>Embryophyta</taxon>
        <taxon>Tracheophyta</taxon>
        <taxon>Spermatophyta</taxon>
        <taxon>Magnoliopsida</taxon>
        <taxon>Ranunculales</taxon>
        <taxon>Menispermaceae</taxon>
        <taxon>Menispermoideae</taxon>
        <taxon>Cissampelideae</taxon>
        <taxon>Stephania</taxon>
    </lineage>
</organism>
<comment type="caution">
    <text evidence="2">The sequence shown here is derived from an EMBL/GenBank/DDBJ whole genome shotgun (WGS) entry which is preliminary data.</text>
</comment>
<proteinExistence type="predicted"/>
<sequence length="69" mass="7502">MAMDSAAAVRWGVRRMKGGGAVAVRRALRDGPTVVRVLEVREEPAGVRGERGGGWSERRERAAGERGER</sequence>
<reference evidence="2 3" key="1">
    <citation type="submission" date="2024-01" db="EMBL/GenBank/DDBJ databases">
        <title>Genome assemblies of Stephania.</title>
        <authorList>
            <person name="Yang L."/>
        </authorList>
    </citation>
    <scope>NUCLEOTIDE SEQUENCE [LARGE SCALE GENOMIC DNA]</scope>
    <source>
        <strain evidence="2">JXDWG</strain>
        <tissue evidence="2">Leaf</tissue>
    </source>
</reference>
<dbReference type="AlphaFoldDB" id="A0AAP0KR84"/>
<evidence type="ECO:0000313" key="2">
    <source>
        <dbReference type="EMBL" id="KAK9157243.1"/>
    </source>
</evidence>
<evidence type="ECO:0000256" key="1">
    <source>
        <dbReference type="SAM" id="MobiDB-lite"/>
    </source>
</evidence>
<evidence type="ECO:0000313" key="3">
    <source>
        <dbReference type="Proteomes" id="UP001419268"/>
    </source>
</evidence>